<dbReference type="AlphaFoldDB" id="A0A7V5RRT8"/>
<evidence type="ECO:0000256" key="1">
    <source>
        <dbReference type="SAM" id="MobiDB-lite"/>
    </source>
</evidence>
<dbReference type="EMBL" id="DRLI01000312">
    <property type="protein sequence ID" value="HHM02955.1"/>
    <property type="molecule type" value="Genomic_DNA"/>
</dbReference>
<dbReference type="Gene3D" id="3.40.50.10610">
    <property type="entry name" value="ABC-type transport auxiliary lipoprotein component"/>
    <property type="match status" value="1"/>
</dbReference>
<keyword evidence="2" id="KW-1133">Transmembrane helix</keyword>
<organism evidence="3">
    <name type="scientific">Caldithrix abyssi</name>
    <dbReference type="NCBI Taxonomy" id="187145"/>
    <lineage>
        <taxon>Bacteria</taxon>
        <taxon>Pseudomonadati</taxon>
        <taxon>Calditrichota</taxon>
        <taxon>Calditrichia</taxon>
        <taxon>Calditrichales</taxon>
        <taxon>Calditrichaceae</taxon>
        <taxon>Caldithrix</taxon>
    </lineage>
</organism>
<name>A0A7V5RRT8_CALAY</name>
<feature type="region of interest" description="Disordered" evidence="1">
    <location>
        <begin position="206"/>
        <end position="231"/>
    </location>
</feature>
<sequence>MSRGRIILILILFVHFVLAPAAWDMAVAQKGPKRIAVLDLSGEGVTKSEAKTLTDRLRSRLVNTGAFIVLEREQMDEILSEQGFQQSGCVSDECLVEIGRMIGVQEMVGGSIGKIGRTYTLDLRIIDVETGRILRTVSEDYRGSADGLLGVLSLAAQKIAGKKVTRPKAPRKKVANNSEGGSGMWWWIGGGVLVAAGAAAAVLLGGSSPGSSPGEDSALPAADGIWPPPGN</sequence>
<dbReference type="GO" id="GO:0030288">
    <property type="term" value="C:outer membrane-bounded periplasmic space"/>
    <property type="evidence" value="ECO:0007669"/>
    <property type="project" value="InterPro"/>
</dbReference>
<proteinExistence type="predicted"/>
<evidence type="ECO:0000256" key="2">
    <source>
        <dbReference type="SAM" id="Phobius"/>
    </source>
</evidence>
<dbReference type="InterPro" id="IPR005534">
    <property type="entry name" value="Curli_assmbl/transp-comp_CsgG"/>
</dbReference>
<reference evidence="3" key="1">
    <citation type="journal article" date="2020" name="mSystems">
        <title>Genome- and Community-Level Interaction Insights into Carbon Utilization and Element Cycling Functions of Hydrothermarchaeota in Hydrothermal Sediment.</title>
        <authorList>
            <person name="Zhou Z."/>
            <person name="Liu Y."/>
            <person name="Xu W."/>
            <person name="Pan J."/>
            <person name="Luo Z.H."/>
            <person name="Li M."/>
        </authorList>
    </citation>
    <scope>NUCLEOTIDE SEQUENCE [LARGE SCALE GENOMIC DNA]</scope>
    <source>
        <strain evidence="3">HyVt-460</strain>
    </source>
</reference>
<accession>A0A7V5RRT8</accession>
<comment type="caution">
    <text evidence="3">The sequence shown here is derived from an EMBL/GenBank/DDBJ whole genome shotgun (WGS) entry which is preliminary data.</text>
</comment>
<evidence type="ECO:0000313" key="3">
    <source>
        <dbReference type="EMBL" id="HHM02955.1"/>
    </source>
</evidence>
<dbReference type="SUPFAM" id="SSF52964">
    <property type="entry name" value="TolB, N-terminal domain"/>
    <property type="match status" value="1"/>
</dbReference>
<feature type="transmembrane region" description="Helical" evidence="2">
    <location>
        <begin position="184"/>
        <end position="204"/>
    </location>
</feature>
<keyword evidence="2" id="KW-0472">Membrane</keyword>
<gene>
    <name evidence="3" type="ORF">ENJ15_08055</name>
</gene>
<dbReference type="Pfam" id="PF03783">
    <property type="entry name" value="CsgG"/>
    <property type="match status" value="1"/>
</dbReference>
<dbReference type="Proteomes" id="UP000885771">
    <property type="component" value="Unassembled WGS sequence"/>
</dbReference>
<protein>
    <submittedName>
        <fullName evidence="3">DUF2380 domain-containing protein</fullName>
    </submittedName>
</protein>
<keyword evidence="2" id="KW-0812">Transmembrane</keyword>